<accession>A0A090X5R9</accession>
<evidence type="ECO:0000313" key="2">
    <source>
        <dbReference type="Proteomes" id="UP000029643"/>
    </source>
</evidence>
<dbReference type="EMBL" id="BBNU01000008">
    <property type="protein sequence ID" value="GAL80012.1"/>
    <property type="molecule type" value="Genomic_DNA"/>
</dbReference>
<sequence>MIFLDPYAPHILKAKENHLEKLFPIVQRRVNALPVSELKTFLNESRIKRILTDLPNDLSYHHISMLFAITGLSIAEWQDYLIIKKKWKRNRDASETIIFNKYNDFILKINKIFNYKDGFSKKETKYSTYDLAETLNVQTCVYCNRIYTKTVVKPSKRTRPEFDHWYPKESYPLLALSFYNLIPSCHICNSSVKGSIVMNTSHYLHPYLSEKINFKFSYWIESLNAYKFQIKRIPNSKEDNTIKAFKIEEIYETHKDEIHDLVQLRKLYSVDYLLRLRGLLAVVDTKISNEEIYRLAFGVNIKEKDFSKRPLSRMKRDILDELGMI</sequence>
<proteinExistence type="predicted"/>
<evidence type="ECO:0000313" key="1">
    <source>
        <dbReference type="EMBL" id="GAL80012.1"/>
    </source>
</evidence>
<evidence type="ECO:0008006" key="3">
    <source>
        <dbReference type="Google" id="ProtNLM"/>
    </source>
</evidence>
<organism evidence="1 2">
    <name type="scientific">Algibacter lectus</name>
    <dbReference type="NCBI Taxonomy" id="221126"/>
    <lineage>
        <taxon>Bacteria</taxon>
        <taxon>Pseudomonadati</taxon>
        <taxon>Bacteroidota</taxon>
        <taxon>Flavobacteriia</taxon>
        <taxon>Flavobacteriales</taxon>
        <taxon>Flavobacteriaceae</taxon>
        <taxon>Algibacter</taxon>
    </lineage>
</organism>
<name>A0A090X5R9_9FLAO</name>
<dbReference type="Proteomes" id="UP000029643">
    <property type="component" value="Unassembled WGS sequence"/>
</dbReference>
<dbReference type="AlphaFoldDB" id="A0A090X5R9"/>
<dbReference type="RefSeq" id="WP_052416068.1">
    <property type="nucleotide sequence ID" value="NZ_BBNU01000008.1"/>
</dbReference>
<gene>
    <name evidence="1" type="ORF">JCM19274_2684</name>
</gene>
<protein>
    <recommendedName>
        <fullName evidence="3">HNH nuclease domain-containing protein</fullName>
    </recommendedName>
</protein>
<dbReference type="Gene3D" id="1.10.30.50">
    <property type="match status" value="1"/>
</dbReference>
<comment type="caution">
    <text evidence="1">The sequence shown here is derived from an EMBL/GenBank/DDBJ whole genome shotgun (WGS) entry which is preliminary data.</text>
</comment>
<reference evidence="1 2" key="1">
    <citation type="journal article" date="2014" name="Genome Announc.">
        <title>Draft Genome Sequences of Marine Flavobacterium Algibacter lectus Strains SS8 and NR4.</title>
        <authorList>
            <person name="Takatani N."/>
            <person name="Nakanishi M."/>
            <person name="Meirelles P."/>
            <person name="Mino S."/>
            <person name="Suda W."/>
            <person name="Oshima K."/>
            <person name="Hattori M."/>
            <person name="Ohkuma M."/>
            <person name="Hosokawa M."/>
            <person name="Miyashita K."/>
            <person name="Thompson F.L."/>
            <person name="Niwa A."/>
            <person name="Sawabe T."/>
            <person name="Sawabe T."/>
        </authorList>
    </citation>
    <scope>NUCLEOTIDE SEQUENCE [LARGE SCALE GENOMIC DNA]</scope>
    <source>
        <strain evidence="2">JCM19274</strain>
    </source>
</reference>